<dbReference type="GO" id="GO:0015344">
    <property type="term" value="F:siderophore uptake transmembrane transporter activity"/>
    <property type="evidence" value="ECO:0007669"/>
    <property type="project" value="TreeGrafter"/>
</dbReference>
<reference evidence="13 14" key="1">
    <citation type="submission" date="2019-03" db="EMBL/GenBank/DDBJ databases">
        <title>Genomic Encyclopedia of Type Strains, Phase III (KMG-III): the genomes of soil and plant-associated and newly described type strains.</title>
        <authorList>
            <person name="Whitman W."/>
        </authorList>
    </citation>
    <scope>NUCLEOTIDE SEQUENCE [LARGE SCALE GENOMIC DNA]</scope>
    <source>
        <strain evidence="13 14">CGMCC 1.12802</strain>
    </source>
</reference>
<evidence type="ECO:0000256" key="5">
    <source>
        <dbReference type="ARBA" id="ARBA00023077"/>
    </source>
</evidence>
<evidence type="ECO:0000256" key="1">
    <source>
        <dbReference type="ARBA" id="ARBA00004571"/>
    </source>
</evidence>
<evidence type="ECO:0000256" key="6">
    <source>
        <dbReference type="ARBA" id="ARBA00023136"/>
    </source>
</evidence>
<keyword evidence="5 9" id="KW-0798">TonB box</keyword>
<evidence type="ECO:0000256" key="4">
    <source>
        <dbReference type="ARBA" id="ARBA00022692"/>
    </source>
</evidence>
<sequence>MSFFCVREIKTKVNFLFLIKLLALSNIFVLMKLLYIILSLFSVLINAQIESIPKDSLNSSVDTLKVVETIRQDSLTASIDTLKKSNDIDEVTITQFPVQKLNSPISTDVYSQQFFRKNPTSNMFEAIAMVNGVKPQLNCAVCNTGDIHINGLEGAYTMILIDGMPIVSSLSTVYGLSGIPNSLIDRIEVTKGPASSIYGSEAMGGVINIITKNALQAPDFATDVMTGNQGEINLDIAKKMFDNKNFSSLLSLNYFYFGNRIDQNKDNFTDTPLQNRISIFNKWNFKRKENRQASFALRYFCEDRFGGEMQWQKRNRGSNDVYGESIYTNRFEFFGIYQLPLKEKFLLQYSYNYHHQSSFYGNTSYLATQKVLFLQMNWEKQLGKHLLKSGTTSKSTFYDDNTPGTANSEGENQPMKSPILGFYVEDELEINDKNTLLLGYRYDYHKIHKSVHSPRVAWKFEPNPYHTLRFSFGTGFRVVNLFTEDHAALTGSREVVIADDLKPEKSLNTNLSYLMKIPIQDYFINVDVNGFYSYFNNKIVGDFDSEPDKIIYDNLAGHAISRGISADISTNWSLPIQLMFGLTYMDVYQENEGERIQQLHAPKWSGTYNLSYQFANKFSMDLTGQFYGPMRLPTVPDDFRPEYSPWFTLMNIQLTKKFENGFEIYGGVRNLLNFTPKNPILRPFDPFDNQVDDVASNPYGHTFDTTYGYAPMQGIRTFLGIRYQIR</sequence>
<dbReference type="InterPro" id="IPR000531">
    <property type="entry name" value="Beta-barrel_TonB"/>
</dbReference>
<evidence type="ECO:0000313" key="13">
    <source>
        <dbReference type="EMBL" id="TDX82773.1"/>
    </source>
</evidence>
<dbReference type="EMBL" id="SOEO01000003">
    <property type="protein sequence ID" value="TDX82773.1"/>
    <property type="molecule type" value="Genomic_DNA"/>
</dbReference>
<dbReference type="GO" id="GO:0044718">
    <property type="term" value="P:siderophore transmembrane transport"/>
    <property type="evidence" value="ECO:0007669"/>
    <property type="project" value="TreeGrafter"/>
</dbReference>
<organism evidence="13 14">
    <name type="scientific">Epilithonimonas xixisoli</name>
    <dbReference type="NCBI Taxonomy" id="1476462"/>
    <lineage>
        <taxon>Bacteria</taxon>
        <taxon>Pseudomonadati</taxon>
        <taxon>Bacteroidota</taxon>
        <taxon>Flavobacteriia</taxon>
        <taxon>Flavobacteriales</taxon>
        <taxon>Weeksellaceae</taxon>
        <taxon>Chryseobacterium group</taxon>
        <taxon>Epilithonimonas</taxon>
    </lineage>
</organism>
<evidence type="ECO:0000313" key="14">
    <source>
        <dbReference type="Proteomes" id="UP000295313"/>
    </source>
</evidence>
<comment type="caution">
    <text evidence="13">The sequence shown here is derived from an EMBL/GenBank/DDBJ whole genome shotgun (WGS) entry which is preliminary data.</text>
</comment>
<evidence type="ECO:0000256" key="2">
    <source>
        <dbReference type="ARBA" id="ARBA00022448"/>
    </source>
</evidence>
<dbReference type="SUPFAM" id="SSF56935">
    <property type="entry name" value="Porins"/>
    <property type="match status" value="1"/>
</dbReference>
<protein>
    <submittedName>
        <fullName evidence="13">Outer membrane receptor for ferrienterochelin and colicins</fullName>
    </submittedName>
</protein>
<evidence type="ECO:0000256" key="3">
    <source>
        <dbReference type="ARBA" id="ARBA00022452"/>
    </source>
</evidence>
<dbReference type="Pfam" id="PF07715">
    <property type="entry name" value="Plug"/>
    <property type="match status" value="1"/>
</dbReference>
<name>A0A4R8I3G2_9FLAO</name>
<dbReference type="Gene3D" id="2.40.170.20">
    <property type="entry name" value="TonB-dependent receptor, beta-barrel domain"/>
    <property type="match status" value="1"/>
</dbReference>
<evidence type="ECO:0000259" key="12">
    <source>
        <dbReference type="Pfam" id="PF07715"/>
    </source>
</evidence>
<dbReference type="InterPro" id="IPR012910">
    <property type="entry name" value="Plug_dom"/>
</dbReference>
<dbReference type="PANTHER" id="PTHR30069:SF57">
    <property type="entry name" value="TONB-DEPENDENT RECEPTOR"/>
    <property type="match status" value="1"/>
</dbReference>
<dbReference type="InterPro" id="IPR037066">
    <property type="entry name" value="Plug_dom_sf"/>
</dbReference>
<dbReference type="PROSITE" id="PS52016">
    <property type="entry name" value="TONB_DEPENDENT_REC_3"/>
    <property type="match status" value="1"/>
</dbReference>
<feature type="transmembrane region" description="Helical" evidence="10">
    <location>
        <begin position="21"/>
        <end position="45"/>
    </location>
</feature>
<gene>
    <name evidence="13" type="ORF">B0I22_2800</name>
</gene>
<keyword evidence="13" id="KW-0675">Receptor</keyword>
<dbReference type="Proteomes" id="UP000295313">
    <property type="component" value="Unassembled WGS sequence"/>
</dbReference>
<evidence type="ECO:0000256" key="10">
    <source>
        <dbReference type="SAM" id="Phobius"/>
    </source>
</evidence>
<keyword evidence="4 8" id="KW-0812">Transmembrane</keyword>
<evidence type="ECO:0000259" key="11">
    <source>
        <dbReference type="Pfam" id="PF00593"/>
    </source>
</evidence>
<dbReference type="GO" id="GO:0009279">
    <property type="term" value="C:cell outer membrane"/>
    <property type="evidence" value="ECO:0007669"/>
    <property type="project" value="UniProtKB-SubCell"/>
</dbReference>
<evidence type="ECO:0000256" key="7">
    <source>
        <dbReference type="ARBA" id="ARBA00023237"/>
    </source>
</evidence>
<comment type="similarity">
    <text evidence="8 9">Belongs to the TonB-dependent receptor family.</text>
</comment>
<keyword evidence="2 8" id="KW-0813">Transport</keyword>
<feature type="domain" description="TonB-dependent receptor plug" evidence="12">
    <location>
        <begin position="100"/>
        <end position="206"/>
    </location>
</feature>
<dbReference type="InterPro" id="IPR039426">
    <property type="entry name" value="TonB-dep_rcpt-like"/>
</dbReference>
<dbReference type="AlphaFoldDB" id="A0A4R8I3G2"/>
<dbReference type="Pfam" id="PF00593">
    <property type="entry name" value="TonB_dep_Rec_b-barrel"/>
    <property type="match status" value="1"/>
</dbReference>
<comment type="subcellular location">
    <subcellularLocation>
        <location evidence="1 8">Cell outer membrane</location>
        <topology evidence="1 8">Multi-pass membrane protein</topology>
    </subcellularLocation>
</comment>
<evidence type="ECO:0000256" key="9">
    <source>
        <dbReference type="RuleBase" id="RU003357"/>
    </source>
</evidence>
<dbReference type="Gene3D" id="2.170.130.10">
    <property type="entry name" value="TonB-dependent receptor, plug domain"/>
    <property type="match status" value="1"/>
</dbReference>
<keyword evidence="3 8" id="KW-1134">Transmembrane beta strand</keyword>
<keyword evidence="6 8" id="KW-0472">Membrane</keyword>
<proteinExistence type="inferred from homology"/>
<accession>A0A4R8I3G2</accession>
<keyword evidence="14" id="KW-1185">Reference proteome</keyword>
<dbReference type="PANTHER" id="PTHR30069">
    <property type="entry name" value="TONB-DEPENDENT OUTER MEMBRANE RECEPTOR"/>
    <property type="match status" value="1"/>
</dbReference>
<keyword evidence="7 8" id="KW-0998">Cell outer membrane</keyword>
<evidence type="ECO:0000256" key="8">
    <source>
        <dbReference type="PROSITE-ProRule" id="PRU01360"/>
    </source>
</evidence>
<dbReference type="InterPro" id="IPR036942">
    <property type="entry name" value="Beta-barrel_TonB_sf"/>
</dbReference>
<feature type="domain" description="TonB-dependent receptor-like beta-barrel" evidence="11">
    <location>
        <begin position="248"/>
        <end position="671"/>
    </location>
</feature>
<keyword evidence="10" id="KW-1133">Transmembrane helix</keyword>